<dbReference type="SUPFAM" id="SSF81321">
    <property type="entry name" value="Family A G protein-coupled receptor-like"/>
    <property type="match status" value="1"/>
</dbReference>
<evidence type="ECO:0000256" key="8">
    <source>
        <dbReference type="ARBA" id="ARBA00023136"/>
    </source>
</evidence>
<keyword evidence="10 11" id="KW-0807">Transducer</keyword>
<dbReference type="PRINTS" id="PR00237">
    <property type="entry name" value="GPCRRHODOPSN"/>
</dbReference>
<evidence type="ECO:0000256" key="10">
    <source>
        <dbReference type="ARBA" id="ARBA00023224"/>
    </source>
</evidence>
<dbReference type="GO" id="GO:0004984">
    <property type="term" value="F:olfactory receptor activity"/>
    <property type="evidence" value="ECO:0007669"/>
    <property type="project" value="InterPro"/>
</dbReference>
<evidence type="ECO:0000256" key="2">
    <source>
        <dbReference type="ARBA" id="ARBA00004141"/>
    </source>
</evidence>
<dbReference type="PROSITE" id="PS00237">
    <property type="entry name" value="G_PROTEIN_RECEP_F1_1"/>
    <property type="match status" value="1"/>
</dbReference>
<feature type="transmembrane region" description="Helical" evidence="12">
    <location>
        <begin position="289"/>
        <end position="314"/>
    </location>
</feature>
<organism evidence="14 15">
    <name type="scientific">Galemys pyrenaicus</name>
    <name type="common">Iberian desman</name>
    <name type="synonym">Pyrenean desman</name>
    <dbReference type="NCBI Taxonomy" id="202257"/>
    <lineage>
        <taxon>Eukaryota</taxon>
        <taxon>Metazoa</taxon>
        <taxon>Chordata</taxon>
        <taxon>Craniata</taxon>
        <taxon>Vertebrata</taxon>
        <taxon>Euteleostomi</taxon>
        <taxon>Mammalia</taxon>
        <taxon>Eutheria</taxon>
        <taxon>Laurasiatheria</taxon>
        <taxon>Eulipotyphla</taxon>
        <taxon>Talpidae</taxon>
        <taxon>Galemys</taxon>
    </lineage>
</organism>
<comment type="subcellular location">
    <subcellularLocation>
        <location evidence="2">Membrane</location>
        <topology evidence="2">Multi-pass membrane protein</topology>
    </subcellularLocation>
</comment>
<accession>A0A8J6APB6</accession>
<evidence type="ECO:0000256" key="6">
    <source>
        <dbReference type="ARBA" id="ARBA00022989"/>
    </source>
</evidence>
<evidence type="ECO:0000256" key="1">
    <source>
        <dbReference type="ARBA" id="ARBA00003929"/>
    </source>
</evidence>
<gene>
    <name evidence="14" type="ORF">J0S82_010131</name>
</gene>
<dbReference type="PROSITE" id="PS50262">
    <property type="entry name" value="G_PROTEIN_RECEP_F1_2"/>
    <property type="match status" value="1"/>
</dbReference>
<dbReference type="InterPro" id="IPR000725">
    <property type="entry name" value="Olfact_rcpt"/>
</dbReference>
<dbReference type="Proteomes" id="UP000700334">
    <property type="component" value="Unassembled WGS sequence"/>
</dbReference>
<keyword evidence="8 12" id="KW-0472">Membrane</keyword>
<dbReference type="PANTHER" id="PTHR26450">
    <property type="entry name" value="OLFACTORY RECEPTOR 56B1-RELATED"/>
    <property type="match status" value="1"/>
</dbReference>
<evidence type="ECO:0000256" key="9">
    <source>
        <dbReference type="ARBA" id="ARBA00023170"/>
    </source>
</evidence>
<keyword evidence="15" id="KW-1185">Reference proteome</keyword>
<keyword evidence="9 11" id="KW-0675">Receptor</keyword>
<dbReference type="PANTHER" id="PTHR26450:SF100">
    <property type="entry name" value="OLFACTORY RECEPTOR"/>
    <property type="match status" value="1"/>
</dbReference>
<dbReference type="OrthoDB" id="9444602at2759"/>
<comment type="function">
    <text evidence="1">Putative odorant or sperm cell receptor.</text>
</comment>
<dbReference type="FunFam" id="1.20.1070.10:FF:000002">
    <property type="entry name" value="Olfactory receptor"/>
    <property type="match status" value="1"/>
</dbReference>
<keyword evidence="5" id="KW-0552">Olfaction</keyword>
<feature type="transmembrane region" description="Helical" evidence="12">
    <location>
        <begin position="224"/>
        <end position="246"/>
    </location>
</feature>
<dbReference type="GO" id="GO:0004930">
    <property type="term" value="F:G protein-coupled receptor activity"/>
    <property type="evidence" value="ECO:0007669"/>
    <property type="project" value="UniProtKB-KW"/>
</dbReference>
<name>A0A8J6APB6_GALPY</name>
<feature type="transmembrane region" description="Helical" evidence="12">
    <location>
        <begin position="326"/>
        <end position="345"/>
    </location>
</feature>
<dbReference type="InterPro" id="IPR000276">
    <property type="entry name" value="GPCR_Rhodpsn"/>
</dbReference>
<comment type="caution">
    <text evidence="14">The sequence shown here is derived from an EMBL/GenBank/DDBJ whole genome shotgun (WGS) entry which is preliminary data.</text>
</comment>
<evidence type="ECO:0000259" key="13">
    <source>
        <dbReference type="PROSITE" id="PS50262"/>
    </source>
</evidence>
<proteinExistence type="inferred from homology"/>
<dbReference type="GO" id="GO:0005886">
    <property type="term" value="C:plasma membrane"/>
    <property type="evidence" value="ECO:0007669"/>
    <property type="project" value="TreeGrafter"/>
</dbReference>
<dbReference type="AlphaFoldDB" id="A0A8J6APB6"/>
<sequence>MGSGLKTETEDYKVLVFVNTARNASFHRGTDERRSGLWSHGEYLDKVPKLAWDEEPEPSLEPLPTSALLPLSGTDQSLPRVVPSKTYQSHCSTSDFGERQSTWCCHNKFYGLEASHHWVSIPINLICVISILGNSIILFLIRTDSALHEPMYIFLSMLAASDLGLCASTFPTMVRLFWLGARELPFDFCAAQMFFIHAFTYVESGVLLAMAFDRYIAIQEPLHYATILTHSAMAKAGIAILVRAVLLNLPGPILLRRLFFPQISVLSHCYCLHCDLVGLACSDTKVNSLFGLISILLSLGLDSSLIMLSYALILRTVLSIASPGERLKALNTCVSHLCIVLIFYMPKLGLSVLHRVEKHSYPALAVLMANLHFLVPPFMNPIVYCIKSKQIRQGLLKRFQQKRVDVS</sequence>
<comment type="similarity">
    <text evidence="11">Belongs to the G-protein coupled receptor 1 family.</text>
</comment>
<dbReference type="GO" id="GO:0071396">
    <property type="term" value="P:cellular response to lipid"/>
    <property type="evidence" value="ECO:0007669"/>
    <property type="project" value="UniProtKB-ARBA"/>
</dbReference>
<feature type="transmembrane region" description="Helical" evidence="12">
    <location>
        <begin position="365"/>
        <end position="386"/>
    </location>
</feature>
<evidence type="ECO:0000256" key="11">
    <source>
        <dbReference type="RuleBase" id="RU000688"/>
    </source>
</evidence>
<keyword evidence="4 11" id="KW-0812">Transmembrane</keyword>
<evidence type="ECO:0000256" key="4">
    <source>
        <dbReference type="ARBA" id="ARBA00022692"/>
    </source>
</evidence>
<feature type="transmembrane region" description="Helical" evidence="12">
    <location>
        <begin position="118"/>
        <end position="141"/>
    </location>
</feature>
<dbReference type="Gene3D" id="1.20.1070.10">
    <property type="entry name" value="Rhodopsin 7-helix transmembrane proteins"/>
    <property type="match status" value="1"/>
</dbReference>
<keyword evidence="7 11" id="KW-0297">G-protein coupled receptor</keyword>
<dbReference type="CDD" id="cd15222">
    <property type="entry name" value="7tmA_OR51-like"/>
    <property type="match status" value="1"/>
</dbReference>
<keyword evidence="3" id="KW-0716">Sensory transduction</keyword>
<dbReference type="PRINTS" id="PR00245">
    <property type="entry name" value="OLFACTORYR"/>
</dbReference>
<dbReference type="EMBL" id="JAGFMF010011429">
    <property type="protein sequence ID" value="KAG8522916.1"/>
    <property type="molecule type" value="Genomic_DNA"/>
</dbReference>
<feature type="transmembrane region" description="Helical" evidence="12">
    <location>
        <begin position="190"/>
        <end position="212"/>
    </location>
</feature>
<dbReference type="InterPro" id="IPR050402">
    <property type="entry name" value="OR51/52/56-like"/>
</dbReference>
<evidence type="ECO:0000256" key="7">
    <source>
        <dbReference type="ARBA" id="ARBA00023040"/>
    </source>
</evidence>
<dbReference type="Pfam" id="PF13853">
    <property type="entry name" value="7tm_4"/>
    <property type="match status" value="1"/>
</dbReference>
<feature type="domain" description="G-protein coupled receptors family 1 profile" evidence="13">
    <location>
        <begin position="133"/>
        <end position="384"/>
    </location>
</feature>
<evidence type="ECO:0000256" key="3">
    <source>
        <dbReference type="ARBA" id="ARBA00022606"/>
    </source>
</evidence>
<evidence type="ECO:0000256" key="12">
    <source>
        <dbReference type="SAM" id="Phobius"/>
    </source>
</evidence>
<feature type="transmembrane region" description="Helical" evidence="12">
    <location>
        <begin position="153"/>
        <end position="178"/>
    </location>
</feature>
<evidence type="ECO:0000313" key="15">
    <source>
        <dbReference type="Proteomes" id="UP000700334"/>
    </source>
</evidence>
<keyword evidence="6 12" id="KW-1133">Transmembrane helix</keyword>
<evidence type="ECO:0000256" key="5">
    <source>
        <dbReference type="ARBA" id="ARBA00022725"/>
    </source>
</evidence>
<reference evidence="14" key="1">
    <citation type="journal article" date="2021" name="Evol. Appl.">
        <title>The genome of the Pyrenean desman and the effects of bottlenecks and inbreeding on the genomic landscape of an endangered species.</title>
        <authorList>
            <person name="Escoda L."/>
            <person name="Castresana J."/>
        </authorList>
    </citation>
    <scope>NUCLEOTIDE SEQUENCE</scope>
    <source>
        <strain evidence="14">IBE-C5619</strain>
    </source>
</reference>
<evidence type="ECO:0000313" key="14">
    <source>
        <dbReference type="EMBL" id="KAG8522916.1"/>
    </source>
</evidence>
<dbReference type="InterPro" id="IPR017452">
    <property type="entry name" value="GPCR_Rhodpsn_7TM"/>
</dbReference>
<protein>
    <submittedName>
        <fullName evidence="14">Olfactory receptor 51G2</fullName>
    </submittedName>
</protein>